<keyword evidence="8 11" id="KW-0472">Membrane</keyword>
<evidence type="ECO:0000256" key="6">
    <source>
        <dbReference type="ARBA" id="ARBA00022692"/>
    </source>
</evidence>
<dbReference type="AlphaFoldDB" id="A0A1G6TRR2"/>
<evidence type="ECO:0000256" key="1">
    <source>
        <dbReference type="ARBA" id="ARBA00004377"/>
    </source>
</evidence>
<evidence type="ECO:0000256" key="9">
    <source>
        <dbReference type="ARBA" id="ARBA00025772"/>
    </source>
</evidence>
<dbReference type="PROSITE" id="PS00409">
    <property type="entry name" value="PROKAR_NTER_METHYL"/>
    <property type="match status" value="1"/>
</dbReference>
<keyword evidence="3" id="KW-1003">Cell membrane</keyword>
<accession>A0A1G6TRR2</accession>
<dbReference type="SUPFAM" id="SSF54523">
    <property type="entry name" value="Pili subunits"/>
    <property type="match status" value="1"/>
</dbReference>
<feature type="transmembrane region" description="Helical" evidence="11">
    <location>
        <begin position="21"/>
        <end position="42"/>
    </location>
</feature>
<dbReference type="InterPro" id="IPR049875">
    <property type="entry name" value="TypeII_GspH"/>
</dbReference>
<evidence type="ECO:0000256" key="3">
    <source>
        <dbReference type="ARBA" id="ARBA00022475"/>
    </source>
</evidence>
<dbReference type="PRINTS" id="PR00885">
    <property type="entry name" value="BCTERIALGSPH"/>
</dbReference>
<gene>
    <name evidence="13" type="ORF">SAMN05216576_11471</name>
</gene>
<evidence type="ECO:0000256" key="2">
    <source>
        <dbReference type="ARBA" id="ARBA00021549"/>
    </source>
</evidence>
<dbReference type="GO" id="GO:0015627">
    <property type="term" value="C:type II protein secretion system complex"/>
    <property type="evidence" value="ECO:0007669"/>
    <property type="project" value="InterPro"/>
</dbReference>
<evidence type="ECO:0000313" key="13">
    <source>
        <dbReference type="EMBL" id="SDD31788.1"/>
    </source>
</evidence>
<evidence type="ECO:0000259" key="12">
    <source>
        <dbReference type="Pfam" id="PF12019"/>
    </source>
</evidence>
<keyword evidence="14" id="KW-1185">Reference proteome</keyword>
<evidence type="ECO:0000256" key="4">
    <source>
        <dbReference type="ARBA" id="ARBA00022481"/>
    </source>
</evidence>
<comment type="subcellular location">
    <subcellularLocation>
        <location evidence="1">Cell inner membrane</location>
        <topology evidence="1">Single-pass membrane protein</topology>
    </subcellularLocation>
</comment>
<protein>
    <recommendedName>
        <fullName evidence="2">Type II secretion system protein H</fullName>
    </recommendedName>
    <alternativeName>
        <fullName evidence="10">General secretion pathway protein H</fullName>
    </alternativeName>
</protein>
<dbReference type="NCBIfam" id="TIGR01708">
    <property type="entry name" value="typeII_sec_gspH"/>
    <property type="match status" value="1"/>
</dbReference>
<dbReference type="GO" id="GO:0015628">
    <property type="term" value="P:protein secretion by the type II secretion system"/>
    <property type="evidence" value="ECO:0007669"/>
    <property type="project" value="InterPro"/>
</dbReference>
<evidence type="ECO:0000313" key="14">
    <source>
        <dbReference type="Proteomes" id="UP000199467"/>
    </source>
</evidence>
<dbReference type="Pfam" id="PF12019">
    <property type="entry name" value="GspH"/>
    <property type="match status" value="1"/>
</dbReference>
<keyword evidence="6 11" id="KW-0812">Transmembrane</keyword>
<organism evidence="13 14">
    <name type="scientific">Ectopseudomonas chengduensis</name>
    <dbReference type="NCBI Taxonomy" id="489632"/>
    <lineage>
        <taxon>Bacteria</taxon>
        <taxon>Pseudomonadati</taxon>
        <taxon>Pseudomonadota</taxon>
        <taxon>Gammaproteobacteria</taxon>
        <taxon>Pseudomonadales</taxon>
        <taxon>Pseudomonadaceae</taxon>
        <taxon>Ectopseudomonas</taxon>
    </lineage>
</organism>
<name>A0A1G6TRR2_9GAMM</name>
<dbReference type="GO" id="GO:0005886">
    <property type="term" value="C:plasma membrane"/>
    <property type="evidence" value="ECO:0007669"/>
    <property type="project" value="UniProtKB-SubCell"/>
</dbReference>
<evidence type="ECO:0000256" key="7">
    <source>
        <dbReference type="ARBA" id="ARBA00022989"/>
    </source>
</evidence>
<dbReference type="Pfam" id="PF07963">
    <property type="entry name" value="N_methyl"/>
    <property type="match status" value="1"/>
</dbReference>
<evidence type="ECO:0000256" key="10">
    <source>
        <dbReference type="ARBA" id="ARBA00030775"/>
    </source>
</evidence>
<keyword evidence="4" id="KW-0488">Methylation</keyword>
<evidence type="ECO:0000256" key="11">
    <source>
        <dbReference type="SAM" id="Phobius"/>
    </source>
</evidence>
<dbReference type="InterPro" id="IPR002416">
    <property type="entry name" value="T2SS_protein-GspH"/>
</dbReference>
<reference evidence="14" key="1">
    <citation type="submission" date="2016-10" db="EMBL/GenBank/DDBJ databases">
        <authorList>
            <person name="Varghese N."/>
            <person name="Submissions S."/>
        </authorList>
    </citation>
    <scope>NUCLEOTIDE SEQUENCE [LARGE SCALE GENOMIC DNA]</scope>
    <source>
        <strain evidence="14">DSM 26382</strain>
    </source>
</reference>
<dbReference type="Proteomes" id="UP000199467">
    <property type="component" value="Unassembled WGS sequence"/>
</dbReference>
<dbReference type="InterPro" id="IPR012902">
    <property type="entry name" value="N_methyl_site"/>
</dbReference>
<keyword evidence="5" id="KW-0997">Cell inner membrane</keyword>
<sequence>MRRRKTSRAELAPTLKAQRGFTLIELLVVLVILGSLIGLAVFSTGIAGPARELRSEAERLGGLIGVLVDEAVLDNREYGLSFTREGYRVLRYDPQRDEWQALDRQAHRLPEWAEVTLEVEGEVEGEALTLGGEASADAPQLLILSSGELTPFRLRIAERRRDGLRLQLSSDGFGLPRVEELGTGRAR</sequence>
<dbReference type="InterPro" id="IPR022346">
    <property type="entry name" value="T2SS_GspH"/>
</dbReference>
<dbReference type="EMBL" id="FMZQ01000014">
    <property type="protein sequence ID" value="SDD31788.1"/>
    <property type="molecule type" value="Genomic_DNA"/>
</dbReference>
<dbReference type="Gene3D" id="3.55.40.10">
    <property type="entry name" value="minor pseudopilin epsh domain"/>
    <property type="match status" value="1"/>
</dbReference>
<dbReference type="InterPro" id="IPR045584">
    <property type="entry name" value="Pilin-like"/>
</dbReference>
<feature type="domain" description="General secretion pathway GspH" evidence="12">
    <location>
        <begin position="56"/>
        <end position="172"/>
    </location>
</feature>
<comment type="similarity">
    <text evidence="9">Belongs to the GSP H family.</text>
</comment>
<evidence type="ECO:0000256" key="5">
    <source>
        <dbReference type="ARBA" id="ARBA00022519"/>
    </source>
</evidence>
<dbReference type="NCBIfam" id="TIGR02532">
    <property type="entry name" value="IV_pilin_GFxxxE"/>
    <property type="match status" value="1"/>
</dbReference>
<evidence type="ECO:0000256" key="8">
    <source>
        <dbReference type="ARBA" id="ARBA00023136"/>
    </source>
</evidence>
<keyword evidence="7 11" id="KW-1133">Transmembrane helix</keyword>
<proteinExistence type="inferred from homology"/>